<proteinExistence type="predicted"/>
<dbReference type="HOGENOM" id="CLU_2135144_0_0_1"/>
<accession>A0A0C9UGU0</accession>
<dbReference type="AlphaFoldDB" id="A0A0C9UGU0"/>
<name>A0A0C9UGU0_SPHS4</name>
<evidence type="ECO:0000313" key="2">
    <source>
        <dbReference type="Proteomes" id="UP000054279"/>
    </source>
</evidence>
<organism evidence="1 2">
    <name type="scientific">Sphaerobolus stellatus (strain SS14)</name>
    <dbReference type="NCBI Taxonomy" id="990650"/>
    <lineage>
        <taxon>Eukaryota</taxon>
        <taxon>Fungi</taxon>
        <taxon>Dikarya</taxon>
        <taxon>Basidiomycota</taxon>
        <taxon>Agaricomycotina</taxon>
        <taxon>Agaricomycetes</taxon>
        <taxon>Phallomycetidae</taxon>
        <taxon>Geastrales</taxon>
        <taxon>Sphaerobolaceae</taxon>
        <taxon>Sphaerobolus</taxon>
    </lineage>
</organism>
<dbReference type="Proteomes" id="UP000054279">
    <property type="component" value="Unassembled WGS sequence"/>
</dbReference>
<gene>
    <name evidence="1" type="ORF">M422DRAFT_254687</name>
</gene>
<sequence length="113" mass="12180">MVKTPPAVETSHTSGVCPRLEMPRCSPSEICMVDLMADGAVCVDGRLVKFGESMRVAVGGVAEIRVDLRCYLDGHRATTTVYSTKPSLLTFCAHTLAMERKIRVIPVLGGADE</sequence>
<dbReference type="EMBL" id="KN837131">
    <property type="protein sequence ID" value="KIJ42283.1"/>
    <property type="molecule type" value="Genomic_DNA"/>
</dbReference>
<reference evidence="1 2" key="1">
    <citation type="submission" date="2014-06" db="EMBL/GenBank/DDBJ databases">
        <title>Evolutionary Origins and Diversification of the Mycorrhizal Mutualists.</title>
        <authorList>
            <consortium name="DOE Joint Genome Institute"/>
            <consortium name="Mycorrhizal Genomics Consortium"/>
            <person name="Kohler A."/>
            <person name="Kuo A."/>
            <person name="Nagy L.G."/>
            <person name="Floudas D."/>
            <person name="Copeland A."/>
            <person name="Barry K.W."/>
            <person name="Cichocki N."/>
            <person name="Veneault-Fourrey C."/>
            <person name="LaButti K."/>
            <person name="Lindquist E.A."/>
            <person name="Lipzen A."/>
            <person name="Lundell T."/>
            <person name="Morin E."/>
            <person name="Murat C."/>
            <person name="Riley R."/>
            <person name="Ohm R."/>
            <person name="Sun H."/>
            <person name="Tunlid A."/>
            <person name="Henrissat B."/>
            <person name="Grigoriev I.V."/>
            <person name="Hibbett D.S."/>
            <person name="Martin F."/>
        </authorList>
    </citation>
    <scope>NUCLEOTIDE SEQUENCE [LARGE SCALE GENOMIC DNA]</scope>
    <source>
        <strain evidence="1 2">SS14</strain>
    </source>
</reference>
<evidence type="ECO:0000313" key="1">
    <source>
        <dbReference type="EMBL" id="KIJ42283.1"/>
    </source>
</evidence>
<keyword evidence="2" id="KW-1185">Reference proteome</keyword>
<protein>
    <submittedName>
        <fullName evidence="1">Uncharacterized protein</fullName>
    </submittedName>
</protein>